<evidence type="ECO:0000256" key="4">
    <source>
        <dbReference type="ARBA" id="ARBA00022989"/>
    </source>
</evidence>
<feature type="transmembrane region" description="Helical" evidence="6">
    <location>
        <begin position="6"/>
        <end position="31"/>
    </location>
</feature>
<feature type="transmembrane region" description="Helical" evidence="6">
    <location>
        <begin position="83"/>
        <end position="103"/>
    </location>
</feature>
<dbReference type="Proteomes" id="UP000187550">
    <property type="component" value="Unassembled WGS sequence"/>
</dbReference>
<evidence type="ECO:0000313" key="8">
    <source>
        <dbReference type="Proteomes" id="UP000187550"/>
    </source>
</evidence>
<feature type="transmembrane region" description="Helical" evidence="6">
    <location>
        <begin position="188"/>
        <end position="208"/>
    </location>
</feature>
<reference evidence="8" key="1">
    <citation type="submission" date="2017-01" db="EMBL/GenBank/DDBJ databases">
        <authorList>
            <person name="Varghese N."/>
            <person name="Submissions S."/>
        </authorList>
    </citation>
    <scope>NUCLEOTIDE SEQUENCE [LARGE SCALE GENOMIC DNA]</scope>
    <source>
        <strain evidence="8">MNA4</strain>
    </source>
</reference>
<gene>
    <name evidence="7" type="ORF">SAMN05428946_0313</name>
</gene>
<protein>
    <submittedName>
        <fullName evidence="7">Putative membrane protein</fullName>
    </submittedName>
</protein>
<feature type="transmembrane region" description="Helical" evidence="6">
    <location>
        <begin position="123"/>
        <end position="142"/>
    </location>
</feature>
<evidence type="ECO:0000256" key="6">
    <source>
        <dbReference type="SAM" id="Phobius"/>
    </source>
</evidence>
<proteinExistence type="predicted"/>
<dbReference type="AlphaFoldDB" id="A0A1U7PHJ0"/>
<dbReference type="EMBL" id="FTPL01000001">
    <property type="protein sequence ID" value="SIT68053.1"/>
    <property type="molecule type" value="Genomic_DNA"/>
</dbReference>
<feature type="transmembrane region" description="Helical" evidence="6">
    <location>
        <begin position="220"/>
        <end position="241"/>
    </location>
</feature>
<evidence type="ECO:0000256" key="1">
    <source>
        <dbReference type="ARBA" id="ARBA00004651"/>
    </source>
</evidence>
<evidence type="ECO:0000256" key="5">
    <source>
        <dbReference type="ARBA" id="ARBA00023136"/>
    </source>
</evidence>
<dbReference type="GO" id="GO:0005886">
    <property type="term" value="C:plasma membrane"/>
    <property type="evidence" value="ECO:0007669"/>
    <property type="project" value="UniProtKB-SubCell"/>
</dbReference>
<keyword evidence="4 6" id="KW-1133">Transmembrane helix</keyword>
<name>A0A1U7PHJ0_9BACI</name>
<dbReference type="STRING" id="550447.SAMN05428946_0313"/>
<feature type="transmembrane region" description="Helical" evidence="6">
    <location>
        <begin position="261"/>
        <end position="280"/>
    </location>
</feature>
<keyword evidence="8" id="KW-1185">Reference proteome</keyword>
<feature type="transmembrane region" description="Helical" evidence="6">
    <location>
        <begin position="149"/>
        <end position="168"/>
    </location>
</feature>
<dbReference type="NCBIfam" id="TIGR02737">
    <property type="entry name" value="caa3_CtaG"/>
    <property type="match status" value="1"/>
</dbReference>
<keyword evidence="2" id="KW-1003">Cell membrane</keyword>
<comment type="subcellular location">
    <subcellularLocation>
        <location evidence="1">Cell membrane</location>
        <topology evidence="1">Multi-pass membrane protein</topology>
    </subcellularLocation>
</comment>
<dbReference type="InterPro" id="IPR019108">
    <property type="entry name" value="Caa3_assmbl_CtaG-rel"/>
</dbReference>
<accession>A0A1U7PHJ0</accession>
<sequence>MVPISIFGFVALWSPYFFASLVALFLLYLLITVKWRDRFSGSEPLKRSELISFSVGMILVYATKGSPVDLLGHILFTMHMVQMAILLLVAAPFLIMGIPGWIWKKVFSVPVLGSVLRVMTKPVISLLLFSAMFSVYHLPLILDTIKLSLPLHAVFTITLFISALFLWWPIVNTIGVTAKLQGLHKVAYIIASAILITPACALIIFVDTPVYATYQSGESWLQAMALCVPASTLGTLASAGLSGPEVFTKMPILYDQQLGGVIMKVLQEIIYGVVLGRIFINWFRHERDNADELTKKQLLERERLSMYS</sequence>
<keyword evidence="5 6" id="KW-0472">Membrane</keyword>
<evidence type="ECO:0000256" key="3">
    <source>
        <dbReference type="ARBA" id="ARBA00022692"/>
    </source>
</evidence>
<dbReference type="InterPro" id="IPR014108">
    <property type="entry name" value="Caa3-assmbl_CtaG"/>
</dbReference>
<dbReference type="Pfam" id="PF09678">
    <property type="entry name" value="Caa3_CtaG"/>
    <property type="match status" value="1"/>
</dbReference>
<evidence type="ECO:0000313" key="7">
    <source>
        <dbReference type="EMBL" id="SIT68053.1"/>
    </source>
</evidence>
<keyword evidence="3 6" id="KW-0812">Transmembrane</keyword>
<organism evidence="7 8">
    <name type="scientific">Edaphobacillus lindanitolerans</name>
    <dbReference type="NCBI Taxonomy" id="550447"/>
    <lineage>
        <taxon>Bacteria</taxon>
        <taxon>Bacillati</taxon>
        <taxon>Bacillota</taxon>
        <taxon>Bacilli</taxon>
        <taxon>Bacillales</taxon>
        <taxon>Bacillaceae</taxon>
        <taxon>Edaphobacillus</taxon>
    </lineage>
</organism>
<evidence type="ECO:0000256" key="2">
    <source>
        <dbReference type="ARBA" id="ARBA00022475"/>
    </source>
</evidence>